<evidence type="ECO:0008006" key="3">
    <source>
        <dbReference type="Google" id="ProtNLM"/>
    </source>
</evidence>
<evidence type="ECO:0000313" key="2">
    <source>
        <dbReference type="Proteomes" id="UP000542210"/>
    </source>
</evidence>
<name>A0A7W7G7G8_9ACTN</name>
<comment type="caution">
    <text evidence="1">The sequence shown here is derived from an EMBL/GenBank/DDBJ whole genome shotgun (WGS) entry which is preliminary data.</text>
</comment>
<dbReference type="AlphaFoldDB" id="A0A7W7G7G8"/>
<accession>A0A7W7G7G8</accession>
<organism evidence="1 2">
    <name type="scientific">Sphaerisporangium siamense</name>
    <dbReference type="NCBI Taxonomy" id="795645"/>
    <lineage>
        <taxon>Bacteria</taxon>
        <taxon>Bacillati</taxon>
        <taxon>Actinomycetota</taxon>
        <taxon>Actinomycetes</taxon>
        <taxon>Streptosporangiales</taxon>
        <taxon>Streptosporangiaceae</taxon>
        <taxon>Sphaerisporangium</taxon>
    </lineage>
</organism>
<gene>
    <name evidence="1" type="ORF">BJ982_000671</name>
</gene>
<evidence type="ECO:0000313" key="1">
    <source>
        <dbReference type="EMBL" id="MBB4699127.1"/>
    </source>
</evidence>
<protein>
    <recommendedName>
        <fullName evidence="3">Prenyltransferase</fullName>
    </recommendedName>
</protein>
<dbReference type="RefSeq" id="WP_184876438.1">
    <property type="nucleotide sequence ID" value="NZ_BOOV01000022.1"/>
</dbReference>
<dbReference type="Proteomes" id="UP000542210">
    <property type="component" value="Unassembled WGS sequence"/>
</dbReference>
<reference evidence="1 2" key="1">
    <citation type="submission" date="2020-08" db="EMBL/GenBank/DDBJ databases">
        <title>Sequencing the genomes of 1000 actinobacteria strains.</title>
        <authorList>
            <person name="Klenk H.-P."/>
        </authorList>
    </citation>
    <scope>NUCLEOTIDE SEQUENCE [LARGE SCALE GENOMIC DNA]</scope>
    <source>
        <strain evidence="1 2">DSM 45784</strain>
    </source>
</reference>
<dbReference type="EMBL" id="JACHND010000001">
    <property type="protein sequence ID" value="MBB4699127.1"/>
    <property type="molecule type" value="Genomic_DNA"/>
</dbReference>
<proteinExistence type="predicted"/>
<dbReference type="InterPro" id="IPR008930">
    <property type="entry name" value="Terpenoid_cyclase/PrenylTrfase"/>
</dbReference>
<dbReference type="SUPFAM" id="SSF48239">
    <property type="entry name" value="Terpenoid cyclases/Protein prenyltransferases"/>
    <property type="match status" value="1"/>
</dbReference>
<keyword evidence="2" id="KW-1185">Reference proteome</keyword>
<sequence>MELDVKLAKAETFLATHARVLDRHRFAVATGRDASADALFAALAAYRNPDGGFGWGLEPDLRSPESQPAGALHAFEVLEEARSDPGGLAPALCDWLTSVTLPDGGLPFALPVAEPAGTAPWWRGADPSASSLHITAAVAAAAHRVARYDKAVRDHAWLARVTAFCLREIARDARMTAYELRYSLAFLDAIQDAMPETAAHLERLAARLPEDGTLPVEGGLEDEVLRPLDISPWPGRPLRHRLPEAVVAEDLRRLAAGQRDDGDWVVDFAAQSPASALEWRGHSTVNAVRILLAHQAGE</sequence>